<dbReference type="InterPro" id="IPR036179">
    <property type="entry name" value="Ig-like_dom_sf"/>
</dbReference>
<dbReference type="RefSeq" id="WP_254170300.1">
    <property type="nucleotide sequence ID" value="NZ_JAHESF010000098.1"/>
</dbReference>
<protein>
    <recommendedName>
        <fullName evidence="1">Ig-like domain-containing protein</fullName>
    </recommendedName>
</protein>
<evidence type="ECO:0000259" key="1">
    <source>
        <dbReference type="PROSITE" id="PS50835"/>
    </source>
</evidence>
<evidence type="ECO:0000313" key="2">
    <source>
        <dbReference type="EMBL" id="MBT1701621.1"/>
    </source>
</evidence>
<feature type="non-terminal residue" evidence="2">
    <location>
        <position position="225"/>
    </location>
</feature>
<dbReference type="PROSITE" id="PS50835">
    <property type="entry name" value="IG_LIKE"/>
    <property type="match status" value="1"/>
</dbReference>
<reference evidence="2 3" key="1">
    <citation type="submission" date="2021-05" db="EMBL/GenBank/DDBJ databases">
        <title>A Polyphasic approach of four new species of the genus Ohtaekwangia: Ohtaekwangia histidinii sp. nov., Ohtaekwangia cretensis sp. nov., Ohtaekwangia indiensis sp. nov., Ohtaekwangia reichenbachii sp. nov. from diverse environment.</title>
        <authorList>
            <person name="Octaviana S."/>
        </authorList>
    </citation>
    <scope>NUCLEOTIDE SEQUENCE [LARGE SCALE GENOMIC DNA]</scope>
    <source>
        <strain evidence="2 3">PWU4</strain>
    </source>
</reference>
<proteinExistence type="predicted"/>
<keyword evidence="3" id="KW-1185">Reference proteome</keyword>
<dbReference type="EMBL" id="JAHESF010000098">
    <property type="protein sequence ID" value="MBT1701621.1"/>
    <property type="molecule type" value="Genomic_DNA"/>
</dbReference>
<accession>A0AAP2DSD2</accession>
<dbReference type="AlphaFoldDB" id="A0AAP2DSD2"/>
<dbReference type="InterPro" id="IPR007110">
    <property type="entry name" value="Ig-like_dom"/>
</dbReference>
<organism evidence="2 3">
    <name type="scientific">Chryseosolibacter histidini</name>
    <dbReference type="NCBI Taxonomy" id="2782349"/>
    <lineage>
        <taxon>Bacteria</taxon>
        <taxon>Pseudomonadati</taxon>
        <taxon>Bacteroidota</taxon>
        <taxon>Cytophagia</taxon>
        <taxon>Cytophagales</taxon>
        <taxon>Chryseotaleaceae</taxon>
        <taxon>Chryseosolibacter</taxon>
    </lineage>
</organism>
<evidence type="ECO:0000313" key="3">
    <source>
        <dbReference type="Proteomes" id="UP001319200"/>
    </source>
</evidence>
<dbReference type="Gene3D" id="2.60.40.10">
    <property type="entry name" value="Immunoglobulins"/>
    <property type="match status" value="1"/>
</dbReference>
<gene>
    <name evidence="2" type="ORF">KK083_32330</name>
</gene>
<sequence>GAIAIGSPVAGTGGLINLPTGNLTANTTFNVFATLTATGCDTEMNNTIGVTVNAIPSITTHPVSVTQCADNGTTFTVAATGTTLTYQWRRNGVNLTNAGVYSGVNTSTLTISSVAGVAGNFDVVVTETSATPNCPVTSNAATLAVNPLPTGLAVTTAASAICYGASTNIQIAGSQAGVTYQLRNDAGDIAIGSPVAGTGGLINLPTGNLTANTTFNVFATITATG</sequence>
<feature type="domain" description="Ig-like" evidence="1">
    <location>
        <begin position="56"/>
        <end position="144"/>
    </location>
</feature>
<dbReference type="InterPro" id="IPR013783">
    <property type="entry name" value="Ig-like_fold"/>
</dbReference>
<feature type="non-terminal residue" evidence="2">
    <location>
        <position position="1"/>
    </location>
</feature>
<name>A0AAP2DSD2_9BACT</name>
<comment type="caution">
    <text evidence="2">The sequence shown here is derived from an EMBL/GenBank/DDBJ whole genome shotgun (WGS) entry which is preliminary data.</text>
</comment>
<dbReference type="SUPFAM" id="SSF48726">
    <property type="entry name" value="Immunoglobulin"/>
    <property type="match status" value="1"/>
</dbReference>
<dbReference type="Proteomes" id="UP001319200">
    <property type="component" value="Unassembled WGS sequence"/>
</dbReference>